<evidence type="ECO:0000313" key="2">
    <source>
        <dbReference type="EMBL" id="EOM77084.1"/>
    </source>
</evidence>
<dbReference type="EMBL" id="APMY01000053">
    <property type="protein sequence ID" value="EOM77084.1"/>
    <property type="molecule type" value="Genomic_DNA"/>
</dbReference>
<feature type="region of interest" description="Disordered" evidence="1">
    <location>
        <begin position="1"/>
        <end position="35"/>
    </location>
</feature>
<reference evidence="2 3" key="1">
    <citation type="journal article" date="2013" name="Genome Announc.">
        <title>Draft Genome Sequence of Rhodococcus rhodnii Strain LMG5362, a Symbiont of Rhodnius prolixus (Hemiptera, Reduviidae, Triatominae), the Principle Vector of Trypanosoma cruzi.</title>
        <authorList>
            <person name="Pachebat J.A."/>
            <person name="van Keulen G."/>
            <person name="Whitten M.M."/>
            <person name="Girdwood S."/>
            <person name="Del Sol R."/>
            <person name="Dyson P.J."/>
            <person name="Facey P.D."/>
        </authorList>
    </citation>
    <scope>NUCLEOTIDE SEQUENCE [LARGE SCALE GENOMIC DNA]</scope>
    <source>
        <strain evidence="2 3">LMG 5362</strain>
    </source>
</reference>
<sequence length="35" mass="3754">MEGSIPGIRESFVNTIGNGADPERSARHTGGRDLR</sequence>
<gene>
    <name evidence="2" type="ORF">Rrhod_1551</name>
</gene>
<dbReference type="PATRIC" id="fig|1273125.3.peg.1497"/>
<name>R7WSN3_9NOCA</name>
<dbReference type="Proteomes" id="UP000013525">
    <property type="component" value="Unassembled WGS sequence"/>
</dbReference>
<evidence type="ECO:0000313" key="3">
    <source>
        <dbReference type="Proteomes" id="UP000013525"/>
    </source>
</evidence>
<keyword evidence="3" id="KW-1185">Reference proteome</keyword>
<proteinExistence type="predicted"/>
<organism evidence="2 3">
    <name type="scientific">Rhodococcus rhodnii LMG 5362</name>
    <dbReference type="NCBI Taxonomy" id="1273125"/>
    <lineage>
        <taxon>Bacteria</taxon>
        <taxon>Bacillati</taxon>
        <taxon>Actinomycetota</taxon>
        <taxon>Actinomycetes</taxon>
        <taxon>Mycobacteriales</taxon>
        <taxon>Nocardiaceae</taxon>
        <taxon>Rhodococcus</taxon>
    </lineage>
</organism>
<dbReference type="AlphaFoldDB" id="R7WSN3"/>
<evidence type="ECO:0000256" key="1">
    <source>
        <dbReference type="SAM" id="MobiDB-lite"/>
    </source>
</evidence>
<comment type="caution">
    <text evidence="2">The sequence shown here is derived from an EMBL/GenBank/DDBJ whole genome shotgun (WGS) entry which is preliminary data.</text>
</comment>
<feature type="compositionally biased region" description="Basic and acidic residues" evidence="1">
    <location>
        <begin position="21"/>
        <end position="35"/>
    </location>
</feature>
<accession>R7WSN3</accession>
<protein>
    <submittedName>
        <fullName evidence="2">Uncharacterized protein</fullName>
    </submittedName>
</protein>